<proteinExistence type="predicted"/>
<accession>A0A1V6RPW5</accession>
<sequence>MTAPFFACLSHGSVLSRTTSSAISMIRSSAAYTVDASSSLIWHLAMSMLILKVHDRRRSDPSINSVPVGVQNQGTFLCVFRQDLVVIVDRNIMKCGLI</sequence>
<evidence type="ECO:0000313" key="1">
    <source>
        <dbReference type="EMBL" id="OQE03570.1"/>
    </source>
</evidence>
<dbReference type="EMBL" id="MDYO01000001">
    <property type="protein sequence ID" value="OQE03570.1"/>
    <property type="molecule type" value="Genomic_DNA"/>
</dbReference>
<keyword evidence="2" id="KW-1185">Reference proteome</keyword>
<reference evidence="2" key="1">
    <citation type="journal article" date="2017" name="Nat. Microbiol.">
        <title>Global analysis of biosynthetic gene clusters reveals vast potential of secondary metabolite production in Penicillium species.</title>
        <authorList>
            <person name="Nielsen J.C."/>
            <person name="Grijseels S."/>
            <person name="Prigent S."/>
            <person name="Ji B."/>
            <person name="Dainat J."/>
            <person name="Nielsen K.F."/>
            <person name="Frisvad J.C."/>
            <person name="Workman M."/>
            <person name="Nielsen J."/>
        </authorList>
    </citation>
    <scope>NUCLEOTIDE SEQUENCE [LARGE SCALE GENOMIC DNA]</scope>
    <source>
        <strain evidence="2">IBT 29525</strain>
    </source>
</reference>
<evidence type="ECO:0000313" key="2">
    <source>
        <dbReference type="Proteomes" id="UP000191612"/>
    </source>
</evidence>
<organism evidence="1 2">
    <name type="scientific">Penicillium solitum</name>
    <dbReference type="NCBI Taxonomy" id="60172"/>
    <lineage>
        <taxon>Eukaryota</taxon>
        <taxon>Fungi</taxon>
        <taxon>Dikarya</taxon>
        <taxon>Ascomycota</taxon>
        <taxon>Pezizomycotina</taxon>
        <taxon>Eurotiomycetes</taxon>
        <taxon>Eurotiomycetidae</taxon>
        <taxon>Eurotiales</taxon>
        <taxon>Aspergillaceae</taxon>
        <taxon>Penicillium</taxon>
    </lineage>
</organism>
<protein>
    <submittedName>
        <fullName evidence="1">Uncharacterized protein</fullName>
    </submittedName>
</protein>
<dbReference type="AlphaFoldDB" id="A0A1V6RPW5"/>
<comment type="caution">
    <text evidence="1">The sequence shown here is derived from an EMBL/GenBank/DDBJ whole genome shotgun (WGS) entry which is preliminary data.</text>
</comment>
<dbReference type="Proteomes" id="UP000191612">
    <property type="component" value="Unassembled WGS sequence"/>
</dbReference>
<name>A0A1V6RPW5_9EURO</name>
<gene>
    <name evidence="1" type="ORF">PENSOL_c001G04969</name>
</gene>